<dbReference type="PANTHER" id="PTHR13561:SF20">
    <property type="entry name" value="DNA TOPOISOMERASE 2-BINDING PROTEIN 1"/>
    <property type="match status" value="1"/>
</dbReference>
<dbReference type="GO" id="GO:0005813">
    <property type="term" value="C:centrosome"/>
    <property type="evidence" value="ECO:0007669"/>
    <property type="project" value="UniProtKB-SubCell"/>
</dbReference>
<feature type="compositionally biased region" description="Pro residues" evidence="15">
    <location>
        <begin position="1077"/>
        <end position="1090"/>
    </location>
</feature>
<keyword evidence="6" id="KW-0963">Cytoplasm</keyword>
<dbReference type="GeneID" id="110984194"/>
<dbReference type="Pfam" id="PF23294">
    <property type="entry name" value="BRCT_TopB1_SLF1"/>
    <property type="match status" value="1"/>
</dbReference>
<evidence type="ECO:0000256" key="12">
    <source>
        <dbReference type="ARBA" id="ARBA00023212"/>
    </source>
</evidence>
<feature type="compositionally biased region" description="Polar residues" evidence="15">
    <location>
        <begin position="1263"/>
        <end position="1272"/>
    </location>
</feature>
<dbReference type="InterPro" id="IPR049936">
    <property type="entry name" value="TopBP1_BRCT_8"/>
</dbReference>
<evidence type="ECO:0000256" key="1">
    <source>
        <dbReference type="ARBA" id="ARBA00004123"/>
    </source>
</evidence>
<evidence type="ECO:0000256" key="5">
    <source>
        <dbReference type="ARBA" id="ARBA00022454"/>
    </source>
</evidence>
<keyword evidence="10" id="KW-0238">DNA-binding</keyword>
<keyword evidence="17" id="KW-1185">Reference proteome</keyword>
<feature type="compositionally biased region" description="Basic and acidic residues" evidence="15">
    <location>
        <begin position="1248"/>
        <end position="1257"/>
    </location>
</feature>
<keyword evidence="11" id="KW-0234">DNA repair</keyword>
<dbReference type="GO" id="GO:0033314">
    <property type="term" value="P:mitotic DNA replication checkpoint signaling"/>
    <property type="evidence" value="ECO:0007669"/>
    <property type="project" value="TreeGrafter"/>
</dbReference>
<dbReference type="GO" id="GO:0007095">
    <property type="term" value="P:mitotic G2 DNA damage checkpoint signaling"/>
    <property type="evidence" value="ECO:0007669"/>
    <property type="project" value="TreeGrafter"/>
</dbReference>
<feature type="compositionally biased region" description="Low complexity" evidence="15">
    <location>
        <begin position="1179"/>
        <end position="1188"/>
    </location>
</feature>
<dbReference type="CDD" id="cd17731">
    <property type="entry name" value="BRCT_TopBP1_rpt2_like"/>
    <property type="match status" value="1"/>
</dbReference>
<feature type="compositionally biased region" description="Basic residues" evidence="15">
    <location>
        <begin position="1590"/>
        <end position="1603"/>
    </location>
</feature>
<evidence type="ECO:0000259" key="16">
    <source>
        <dbReference type="PROSITE" id="PS50172"/>
    </source>
</evidence>
<dbReference type="FunFam" id="3.40.50.10190:FF:000010">
    <property type="entry name" value="DNA topoisomerase II binding protein 1"/>
    <property type="match status" value="1"/>
</dbReference>
<dbReference type="Pfam" id="PF12738">
    <property type="entry name" value="PTCB-BRCT"/>
    <property type="match status" value="2"/>
</dbReference>
<feature type="region of interest" description="Disordered" evidence="15">
    <location>
        <begin position="743"/>
        <end position="846"/>
    </location>
</feature>
<dbReference type="CDD" id="cd17738">
    <property type="entry name" value="BRCT_TopBP1_rpt7"/>
    <property type="match status" value="1"/>
</dbReference>
<dbReference type="CDD" id="cd17718">
    <property type="entry name" value="BRCT_TopBP1_rpt3"/>
    <property type="match status" value="1"/>
</dbReference>
<dbReference type="InterPro" id="IPR001357">
    <property type="entry name" value="BRCT_dom"/>
</dbReference>
<dbReference type="CTD" id="11073"/>
<dbReference type="FunFam" id="3.40.50.10190:FF:000022">
    <property type="entry name" value="DNA topoisomerase II binding protein 1"/>
    <property type="match status" value="1"/>
</dbReference>
<dbReference type="Proteomes" id="UP000694845">
    <property type="component" value="Unplaced"/>
</dbReference>
<feature type="domain" description="BRCT" evidence="16">
    <location>
        <begin position="112"/>
        <end position="175"/>
    </location>
</feature>
<name>A0A8B7Z4C1_ACAPL</name>
<dbReference type="SMART" id="SM00292">
    <property type="entry name" value="BRCT"/>
    <property type="match status" value="7"/>
</dbReference>
<evidence type="ECO:0000256" key="13">
    <source>
        <dbReference type="ARBA" id="ARBA00023242"/>
    </source>
</evidence>
<evidence type="ECO:0000313" key="17">
    <source>
        <dbReference type="Proteomes" id="UP000694845"/>
    </source>
</evidence>
<dbReference type="FunFam" id="3.40.50.10190:FF:000028">
    <property type="entry name" value="DNA topoisomerase 2-binding protein 1 isoform X1"/>
    <property type="match status" value="1"/>
</dbReference>
<evidence type="ECO:0000256" key="14">
    <source>
        <dbReference type="ARBA" id="ARBA00061360"/>
    </source>
</evidence>
<dbReference type="Gene3D" id="3.40.50.10190">
    <property type="entry name" value="BRCT domain"/>
    <property type="match status" value="9"/>
</dbReference>
<feature type="compositionally biased region" description="Low complexity" evidence="15">
    <location>
        <begin position="1050"/>
        <end position="1069"/>
    </location>
</feature>
<feature type="region of interest" description="Disordered" evidence="15">
    <location>
        <begin position="512"/>
        <end position="538"/>
    </location>
</feature>
<feature type="region of interest" description="Disordered" evidence="15">
    <location>
        <begin position="1049"/>
        <end position="1106"/>
    </location>
</feature>
<keyword evidence="7" id="KW-0597">Phosphoprotein</keyword>
<feature type="region of interest" description="Disordered" evidence="15">
    <location>
        <begin position="449"/>
        <end position="498"/>
    </location>
</feature>
<feature type="domain" description="BRCT" evidence="16">
    <location>
        <begin position="947"/>
        <end position="1038"/>
    </location>
</feature>
<dbReference type="GO" id="GO:0006281">
    <property type="term" value="P:DNA repair"/>
    <property type="evidence" value="ECO:0007669"/>
    <property type="project" value="UniProtKB-KW"/>
</dbReference>
<keyword evidence="12" id="KW-0206">Cytoskeleton</keyword>
<feature type="compositionally biased region" description="Polar residues" evidence="15">
    <location>
        <begin position="449"/>
        <end position="461"/>
    </location>
</feature>
<evidence type="ECO:0000313" key="18">
    <source>
        <dbReference type="RefSeq" id="XP_022099812.1"/>
    </source>
</evidence>
<dbReference type="InterPro" id="IPR036420">
    <property type="entry name" value="BRCT_dom_sf"/>
</dbReference>
<dbReference type="GO" id="GO:0003677">
    <property type="term" value="F:DNA binding"/>
    <property type="evidence" value="ECO:0007669"/>
    <property type="project" value="UniProtKB-KW"/>
</dbReference>
<dbReference type="RefSeq" id="XP_022099812.1">
    <property type="nucleotide sequence ID" value="XM_022244120.1"/>
</dbReference>
<evidence type="ECO:0000256" key="2">
    <source>
        <dbReference type="ARBA" id="ARBA00004286"/>
    </source>
</evidence>
<feature type="region of interest" description="Disordered" evidence="15">
    <location>
        <begin position="1164"/>
        <end position="1333"/>
    </location>
</feature>
<evidence type="ECO:0000256" key="6">
    <source>
        <dbReference type="ARBA" id="ARBA00022490"/>
    </source>
</evidence>
<dbReference type="InterPro" id="IPR044737">
    <property type="entry name" value="TopBP1_BRCT_1"/>
</dbReference>
<dbReference type="FunFam" id="3.40.50.10190:FF:000023">
    <property type="entry name" value="DNA topoisomerase II binding protein 1"/>
    <property type="match status" value="1"/>
</dbReference>
<feature type="compositionally biased region" description="Acidic residues" evidence="15">
    <location>
        <begin position="528"/>
        <end position="538"/>
    </location>
</feature>
<gene>
    <name evidence="18" type="primary">LOC110984194</name>
</gene>
<keyword evidence="13" id="KW-0539">Nucleus</keyword>
<dbReference type="GO" id="GO:0005634">
    <property type="term" value="C:nucleus"/>
    <property type="evidence" value="ECO:0007669"/>
    <property type="project" value="UniProtKB-SubCell"/>
</dbReference>
<feature type="compositionally biased region" description="Basic and acidic residues" evidence="15">
    <location>
        <begin position="824"/>
        <end position="834"/>
    </location>
</feature>
<feature type="compositionally biased region" description="Basic and acidic residues" evidence="15">
    <location>
        <begin position="462"/>
        <end position="484"/>
    </location>
</feature>
<organism evidence="17 18">
    <name type="scientific">Acanthaster planci</name>
    <name type="common">Crown-of-thorns starfish</name>
    <dbReference type="NCBI Taxonomy" id="133434"/>
    <lineage>
        <taxon>Eukaryota</taxon>
        <taxon>Metazoa</taxon>
        <taxon>Echinodermata</taxon>
        <taxon>Eleutherozoa</taxon>
        <taxon>Asterozoa</taxon>
        <taxon>Asteroidea</taxon>
        <taxon>Valvatacea</taxon>
        <taxon>Valvatida</taxon>
        <taxon>Acanthasteridae</taxon>
        <taxon>Acanthaster</taxon>
    </lineage>
</organism>
<dbReference type="CDD" id="cd17728">
    <property type="entry name" value="BRCT_TopBP1_rpt8"/>
    <property type="match status" value="1"/>
</dbReference>
<dbReference type="InterPro" id="IPR057595">
    <property type="entry name" value="TopB1_SLF1_BRCT"/>
</dbReference>
<keyword evidence="9" id="KW-0227">DNA damage</keyword>
<dbReference type="FunFam" id="3.40.50.10190:FF:000018">
    <property type="entry name" value="DNA topoisomerase 2-binding protein 1"/>
    <property type="match status" value="1"/>
</dbReference>
<dbReference type="InterPro" id="IPR049542">
    <property type="entry name" value="TopBP1-like_BRCT0"/>
</dbReference>
<evidence type="ECO:0000256" key="3">
    <source>
        <dbReference type="ARBA" id="ARBA00004300"/>
    </source>
</evidence>
<dbReference type="FunFam" id="3.40.50.10190:FF:000021">
    <property type="entry name" value="DNA topoisomerase II binding protein 1"/>
    <property type="match status" value="1"/>
</dbReference>
<evidence type="ECO:0000256" key="8">
    <source>
        <dbReference type="ARBA" id="ARBA00022737"/>
    </source>
</evidence>
<feature type="region of interest" description="Disordered" evidence="15">
    <location>
        <begin position="1120"/>
        <end position="1150"/>
    </location>
</feature>
<dbReference type="CDD" id="cd18434">
    <property type="entry name" value="BRCT_TopBP1_rpt5"/>
    <property type="match status" value="1"/>
</dbReference>
<evidence type="ECO:0000256" key="10">
    <source>
        <dbReference type="ARBA" id="ARBA00023125"/>
    </source>
</evidence>
<keyword evidence="8" id="KW-0677">Repeat</keyword>
<dbReference type="GO" id="GO:0006270">
    <property type="term" value="P:DNA replication initiation"/>
    <property type="evidence" value="ECO:0007669"/>
    <property type="project" value="TreeGrafter"/>
</dbReference>
<dbReference type="CDD" id="cd17727">
    <property type="entry name" value="BRCT_TopBP1_rpt6"/>
    <property type="match status" value="1"/>
</dbReference>
<dbReference type="PANTHER" id="PTHR13561">
    <property type="entry name" value="DNA REPLICATION REGULATOR DPB11-RELATED"/>
    <property type="match status" value="1"/>
</dbReference>
<feature type="compositionally biased region" description="Basic residues" evidence="15">
    <location>
        <begin position="1168"/>
        <end position="1177"/>
    </location>
</feature>
<dbReference type="GO" id="GO:0005694">
    <property type="term" value="C:chromosome"/>
    <property type="evidence" value="ECO:0007669"/>
    <property type="project" value="UniProtKB-SubCell"/>
</dbReference>
<evidence type="ECO:0000256" key="11">
    <source>
        <dbReference type="ARBA" id="ARBA00023204"/>
    </source>
</evidence>
<sequence length="1617" mass="179374">MAGGICIRLVLTSNCRKEWIKKAAEAIQSAGLPTEKCDENAVMKLTKRDGNMYVCDPFEGEAFNHLVELGCRIAGPLCVLSCLQKEIAVPKVNHPIYSISMLHVTVSCSSIEKTERDKIHRLVQWMGGTVSKNFTDTVSHLIAGEVGSKKYHVAASLNTPVMLPEWVYTCWERGKDSYLCATDKNFRIKFGCPVFRGCVICVTGLESDERRDIRILTDENGGQYSGEMKFNECTHLIVNSPRGPKYEFAKKWKIHCITSRWFFDSIDKGYCQDENLYQVTPDAHSTSTPNRAGSNPRLSGGMSVGNFSTISHVSMTSAVDDTAMTEANVSRAEQRTTMGELDELDLNLADAGLFLDGCKVFLSGFSGGRLEKLRRIINSGGATRFNQINKSVSHVVMGERVQEHVTMMTQSTLRPHVVSAQWLVDCFKQSRQLPEEPYICLDLPPVTSASPAAHSKSNQLRKPSEARSSRSEEGPKLSASRREEEAEDDNVMQQYLPDRSDLNDSEIVFKMLQGDAGQAPTRQRTAGGEDETQMEENEDVTVLEERVDGIFSGKTFVILGFPPEQEEQILEMTVGQGGKVKTGGARCVADFAVVPINGCEVSVSVQEVVSNCWLQMCLEEAQLLDPTTNPLFSPIAITEDGSPLSDCVLTVSQFSGVERDCLIHIAELLGARCQEYFSRKATNDLRPNTHLLLREASGSKYKAAKKWKVPAITKDWLLECARKNERQPEKKYLVDLLDQQDESKANDQTAVQGGEQVPLEPDLGKITSAEEQNNVPVTRDMSEKHPAAQKPQLEETTVQEYKEETRNVTGLDANRVQEQPCNLKESKPLRDNNKENQQGVAAKDTPKDLAVVNKHLAVASSGAALSKDTPSKFLQHGRVFHPTFDTKDALEFLESPAGQHHKKRHTRKSSLPLDDFFHMNIAKAVQKTGEQAADEEADNTVFHEPVKSQGILEGVVVCVSKKLVAQQAEYNAVAVSLGAEFRWTFDDTCTHFIFKGRNNDTSKEFRAAKEKGMSIVSPFWLLACEEEERHVDEASYPHTFNPKMSLSVLSTRLQTPSRTPTRTTRQTRSMAHTPRAPSVPTPQPTPPPPQDEATMDGFGDGSTDSEDDELLRMVEAAERGVEEGRTVEGGSGVEAGSRVTEEEGSLEQKETVQKQLEGIMSSTMNTRGGRRRSRIHKVSSSTASTLSSNITGRDRPLSRGGGRRTRSSRAMVHSEEDSRGGTGTALSVRPPDLHHEASQNVQITWDDPTGRKEREKIMAQLKRSCSPSQNSVEAEDGNAKVNDEVSGDTSRVSLQERGHSPADPALHREDPRDALPSPTPQAPPIRLPVANPPVAPQPVQVHHKEPEVEVQPKPLLKFLLSGMRQEEKIDYSALVEQLGGVVNDEMYFDPSCTHLVVGNPTRNEKYLASLASGKWVLHKSFFEACRRAGEFVEEEPHEWGSATDLSTLNEQTVKLALAACRWRRQLQQTQKTVAEELCGAFVGWRVVLYIDRSKEASFKRILLAGGAKVLGMRPPFTNLQDVTHAFMDLQKTKNPEGVLDLEAIASAGILCLKPEYIADFLMQDPAPDHTKYFINEIKPIMESIYESAHHSRSSRTPSKRKRHDAVPTPKSKKGRVR</sequence>
<evidence type="ECO:0000256" key="9">
    <source>
        <dbReference type="ARBA" id="ARBA00022763"/>
    </source>
</evidence>
<feature type="compositionally biased region" description="Basic and acidic residues" evidence="15">
    <location>
        <begin position="1294"/>
        <end position="1313"/>
    </location>
</feature>
<dbReference type="FunFam" id="3.40.50.10190:FF:000020">
    <property type="entry name" value="DNA topoisomerase II binding protein 1"/>
    <property type="match status" value="1"/>
</dbReference>
<dbReference type="FunFam" id="3.40.50.10190:FF:000029">
    <property type="entry name" value="DNA topoisomerase II binding protein 1"/>
    <property type="match status" value="1"/>
</dbReference>
<dbReference type="OrthoDB" id="251770at2759"/>
<proteinExistence type="inferred from homology"/>
<comment type="similarity">
    <text evidence="14">Belongs to the TOPBP1 family.</text>
</comment>
<dbReference type="KEGG" id="aplc:110984194"/>
<reference evidence="18" key="1">
    <citation type="submission" date="2025-08" db="UniProtKB">
        <authorList>
            <consortium name="RefSeq"/>
        </authorList>
    </citation>
    <scope>IDENTIFICATION</scope>
</reference>
<evidence type="ECO:0000256" key="4">
    <source>
        <dbReference type="ARBA" id="ARBA00004647"/>
    </source>
</evidence>
<feature type="domain" description="BRCT" evidence="16">
    <location>
        <begin position="546"/>
        <end position="631"/>
    </location>
</feature>
<feature type="compositionally biased region" description="Pro residues" evidence="15">
    <location>
        <begin position="1317"/>
        <end position="1333"/>
    </location>
</feature>
<dbReference type="SUPFAM" id="SSF52113">
    <property type="entry name" value="BRCT domain"/>
    <property type="match status" value="6"/>
</dbReference>
<protein>
    <submittedName>
        <fullName evidence="18">DNA topoisomerase 2-binding protein 1-like isoform X1</fullName>
    </submittedName>
</protein>
<dbReference type="InterPro" id="IPR059215">
    <property type="entry name" value="BRCT2_TopBP1-like"/>
</dbReference>
<dbReference type="GO" id="GO:0000922">
    <property type="term" value="C:spindle pole"/>
    <property type="evidence" value="ECO:0007669"/>
    <property type="project" value="UniProtKB-SubCell"/>
</dbReference>
<feature type="domain" description="BRCT" evidence="16">
    <location>
        <begin position="639"/>
        <end position="734"/>
    </location>
</feature>
<evidence type="ECO:0000256" key="15">
    <source>
        <dbReference type="SAM" id="MobiDB-lite"/>
    </source>
</evidence>
<comment type="subcellular location">
    <subcellularLocation>
        <location evidence="2">Chromosome</location>
    </subcellularLocation>
    <subcellularLocation>
        <location evidence="3">Cytoplasm</location>
        <location evidence="3">Cytoskeleton</location>
        <location evidence="3">Microtubule organizing center</location>
        <location evidence="3">Centrosome</location>
    </subcellularLocation>
    <subcellularLocation>
        <location evidence="4">Cytoplasm</location>
        <location evidence="4">Cytoskeleton</location>
        <location evidence="4">Spindle pole</location>
    </subcellularLocation>
    <subcellularLocation>
        <location evidence="1">Nucleus</location>
    </subcellularLocation>
</comment>
<evidence type="ECO:0000256" key="7">
    <source>
        <dbReference type="ARBA" id="ARBA00022553"/>
    </source>
</evidence>
<dbReference type="Pfam" id="PF21298">
    <property type="entry name" value="TopBP1_BRCT0"/>
    <property type="match status" value="1"/>
</dbReference>
<keyword evidence="5" id="KW-0158">Chromosome</keyword>
<accession>A0A8B7Z4C1</accession>
<feature type="domain" description="BRCT" evidence="16">
    <location>
        <begin position="350"/>
        <end position="440"/>
    </location>
</feature>
<dbReference type="PROSITE" id="PS50172">
    <property type="entry name" value="BRCT"/>
    <property type="match status" value="7"/>
</dbReference>
<feature type="region of interest" description="Disordered" evidence="15">
    <location>
        <begin position="1586"/>
        <end position="1617"/>
    </location>
</feature>
<feature type="domain" description="BRCT" evidence="16">
    <location>
        <begin position="1356"/>
        <end position="1439"/>
    </location>
</feature>
<dbReference type="CDD" id="cd17737">
    <property type="entry name" value="BRCT_TopBP1_rpt1"/>
    <property type="match status" value="1"/>
</dbReference>
<dbReference type="Pfam" id="PF00533">
    <property type="entry name" value="BRCT"/>
    <property type="match status" value="4"/>
</dbReference>
<feature type="domain" description="BRCT" evidence="16">
    <location>
        <begin position="194"/>
        <end position="279"/>
    </location>
</feature>